<dbReference type="AlphaFoldDB" id="A0AA47EMM5"/>
<accession>A0AA47EMM5</accession>
<dbReference type="Proteomes" id="UP001164733">
    <property type="component" value="Chromosome"/>
</dbReference>
<dbReference type="RefSeq" id="WP_216126621.1">
    <property type="nucleotide sequence ID" value="NZ_CP086239.1"/>
</dbReference>
<name>A0AA47EMM5_9CLOT</name>
<organism evidence="2 3">
    <name type="scientific">Clostridium estertheticum</name>
    <dbReference type="NCBI Taxonomy" id="238834"/>
    <lineage>
        <taxon>Bacteria</taxon>
        <taxon>Bacillati</taxon>
        <taxon>Bacillota</taxon>
        <taxon>Clostridia</taxon>
        <taxon>Eubacteriales</taxon>
        <taxon>Clostridiaceae</taxon>
        <taxon>Clostridium</taxon>
    </lineage>
</organism>
<proteinExistence type="predicted"/>
<keyword evidence="1" id="KW-1133">Transmembrane helix</keyword>
<evidence type="ECO:0000313" key="3">
    <source>
        <dbReference type="Proteomes" id="UP001164733"/>
    </source>
</evidence>
<gene>
    <name evidence="2" type="ORF">LL038_06055</name>
</gene>
<feature type="transmembrane region" description="Helical" evidence="1">
    <location>
        <begin position="85"/>
        <end position="107"/>
    </location>
</feature>
<keyword evidence="1" id="KW-0812">Transmembrane</keyword>
<dbReference type="EMBL" id="CP086239">
    <property type="protein sequence ID" value="WAG61806.1"/>
    <property type="molecule type" value="Genomic_DNA"/>
</dbReference>
<dbReference type="Pfam" id="PF07348">
    <property type="entry name" value="Syd"/>
    <property type="match status" value="1"/>
</dbReference>
<protein>
    <submittedName>
        <fullName evidence="2">SecY-interacting protein Syd</fullName>
    </submittedName>
</protein>
<evidence type="ECO:0000256" key="1">
    <source>
        <dbReference type="SAM" id="Phobius"/>
    </source>
</evidence>
<dbReference type="InterPro" id="IPR009948">
    <property type="entry name" value="Syd"/>
</dbReference>
<reference evidence="2" key="1">
    <citation type="submission" date="2021-11" db="EMBL/GenBank/DDBJ databases">
        <title>Clostridia strains as spoilage organisms.</title>
        <authorList>
            <person name="Wambui J."/>
            <person name="Stevens M.J.A."/>
            <person name="Stephan R."/>
        </authorList>
    </citation>
    <scope>NUCLEOTIDE SEQUENCE</scope>
    <source>
        <strain evidence="2">CF009</strain>
    </source>
</reference>
<keyword evidence="1" id="KW-0472">Membrane</keyword>
<sequence length="182" mass="21100">MMIKEAIKQYYDKLDDLWNQRRNTHPRVPYNNEMPKEMYIGDSNESGYISWKIIDNKEKADFNEIQKEIGLELHNDIKEYFTSYFFMKMVGSVGAIIVSFTPITPLVDIKHFIIKRNKIAKDIGRNTNLIEIGLAEIDGVDNLLLCIDNSTGKVIWLDAEKDESEIIASSIYELISNMEPRC</sequence>
<dbReference type="GO" id="GO:0009898">
    <property type="term" value="C:cytoplasmic side of plasma membrane"/>
    <property type="evidence" value="ECO:0007669"/>
    <property type="project" value="InterPro"/>
</dbReference>
<evidence type="ECO:0000313" key="2">
    <source>
        <dbReference type="EMBL" id="WAG61806.1"/>
    </source>
</evidence>